<evidence type="ECO:0000256" key="1">
    <source>
        <dbReference type="SAM" id="MobiDB-lite"/>
    </source>
</evidence>
<comment type="caution">
    <text evidence="2">The sequence shown here is derived from an EMBL/GenBank/DDBJ whole genome shotgun (WGS) entry which is preliminary data.</text>
</comment>
<feature type="compositionally biased region" description="Polar residues" evidence="1">
    <location>
        <begin position="259"/>
        <end position="274"/>
    </location>
</feature>
<sequence length="316" mass="34941">MLVTQKTPGIVTRALLQTTCYLGINCGHKGHEEPGTYRFSLEPRGKALSAIHPIGYRGVETLSTVRRSPSLMGHGKGGDIWICLTCYEGLLDDKRYRNVFGDGKDPAGLHQLIEWLNFIMPEIRSLPGFPGMVSLTSSETHTIYLCVAVHRWVVYLSENPDVKKLLDDGVYVEKVLAKDLFPALNGNEALYLDAQTRDFKGYASNGKPAELSGEDEESHHGDSGDDEEEDSLSKTTATAPDKEQVSQAAARSNNRHLDSSATTIGPDTTPYSNSRGRKRGREGPEIEEDTDSESEERSSKRAKLAWKIYLRSPHCS</sequence>
<organism evidence="2 3">
    <name type="scientific">Alectoria fallacina</name>
    <dbReference type="NCBI Taxonomy" id="1903189"/>
    <lineage>
        <taxon>Eukaryota</taxon>
        <taxon>Fungi</taxon>
        <taxon>Dikarya</taxon>
        <taxon>Ascomycota</taxon>
        <taxon>Pezizomycotina</taxon>
        <taxon>Lecanoromycetes</taxon>
        <taxon>OSLEUM clade</taxon>
        <taxon>Lecanoromycetidae</taxon>
        <taxon>Lecanorales</taxon>
        <taxon>Lecanorineae</taxon>
        <taxon>Parmeliaceae</taxon>
        <taxon>Alectoria</taxon>
    </lineage>
</organism>
<protein>
    <submittedName>
        <fullName evidence="2">Uncharacterized protein</fullName>
    </submittedName>
</protein>
<proteinExistence type="predicted"/>
<dbReference type="OrthoDB" id="10382906at2759"/>
<dbReference type="AlphaFoldDB" id="A0A8H3I553"/>
<feature type="region of interest" description="Disordered" evidence="1">
    <location>
        <begin position="203"/>
        <end position="301"/>
    </location>
</feature>
<evidence type="ECO:0000313" key="3">
    <source>
        <dbReference type="Proteomes" id="UP000664203"/>
    </source>
</evidence>
<evidence type="ECO:0000313" key="2">
    <source>
        <dbReference type="EMBL" id="CAF9907705.1"/>
    </source>
</evidence>
<accession>A0A8H3I553</accession>
<name>A0A8H3I553_9LECA</name>
<dbReference type="Proteomes" id="UP000664203">
    <property type="component" value="Unassembled WGS sequence"/>
</dbReference>
<dbReference type="EMBL" id="CAJPDR010000023">
    <property type="protein sequence ID" value="CAF9907705.1"/>
    <property type="molecule type" value="Genomic_DNA"/>
</dbReference>
<feature type="compositionally biased region" description="Acidic residues" evidence="1">
    <location>
        <begin position="285"/>
        <end position="294"/>
    </location>
</feature>
<reference evidence="2" key="1">
    <citation type="submission" date="2021-03" db="EMBL/GenBank/DDBJ databases">
        <authorList>
            <person name="Tagirdzhanova G."/>
        </authorList>
    </citation>
    <scope>NUCLEOTIDE SEQUENCE</scope>
</reference>
<keyword evidence="3" id="KW-1185">Reference proteome</keyword>
<gene>
    <name evidence="2" type="ORF">ALECFALPRED_003769</name>
</gene>